<reference evidence="1" key="1">
    <citation type="submission" date="2018-05" db="EMBL/GenBank/DDBJ databases">
        <authorList>
            <person name="Lanie J.A."/>
            <person name="Ng W.-L."/>
            <person name="Kazmierczak K.M."/>
            <person name="Andrzejewski T.M."/>
            <person name="Davidsen T.M."/>
            <person name="Wayne K.J."/>
            <person name="Tettelin H."/>
            <person name="Glass J.I."/>
            <person name="Rusch D."/>
            <person name="Podicherti R."/>
            <person name="Tsui H.-C.T."/>
            <person name="Winkler M.E."/>
        </authorList>
    </citation>
    <scope>NUCLEOTIDE SEQUENCE</scope>
</reference>
<proteinExistence type="predicted"/>
<protein>
    <submittedName>
        <fullName evidence="1">Uncharacterized protein</fullName>
    </submittedName>
</protein>
<organism evidence="1">
    <name type="scientific">marine metagenome</name>
    <dbReference type="NCBI Taxonomy" id="408172"/>
    <lineage>
        <taxon>unclassified sequences</taxon>
        <taxon>metagenomes</taxon>
        <taxon>ecological metagenomes</taxon>
    </lineage>
</organism>
<evidence type="ECO:0000313" key="1">
    <source>
        <dbReference type="EMBL" id="SVC09440.1"/>
    </source>
</evidence>
<name>A0A382JBD5_9ZZZZ</name>
<feature type="non-terminal residue" evidence="1">
    <location>
        <position position="65"/>
    </location>
</feature>
<gene>
    <name evidence="1" type="ORF">METZ01_LOCUS262294</name>
</gene>
<dbReference type="EMBL" id="UINC01073224">
    <property type="protein sequence ID" value="SVC09440.1"/>
    <property type="molecule type" value="Genomic_DNA"/>
</dbReference>
<dbReference type="AlphaFoldDB" id="A0A382JBD5"/>
<accession>A0A382JBD5</accession>
<sequence length="65" mass="7442">MQKILACLLIDCRFSFRFPDRPTSNLYIFSIPDNLTNENSMDKSTRARAGAENILDFRLMTLALA</sequence>